<dbReference type="GO" id="GO:0006397">
    <property type="term" value="P:mRNA processing"/>
    <property type="evidence" value="ECO:0007669"/>
    <property type="project" value="UniProtKB-KW"/>
</dbReference>
<dbReference type="PANTHER" id="PTHR45846:SF1">
    <property type="entry name" value="TRNA-DIHYDROURIDINE(47) SYNTHASE [NAD(P)(+)]-LIKE"/>
    <property type="match status" value="1"/>
</dbReference>
<dbReference type="EC" id="1.3.1.-" evidence="19"/>
<dbReference type="InterPro" id="IPR000571">
    <property type="entry name" value="Znf_CCCH"/>
</dbReference>
<evidence type="ECO:0000256" key="1">
    <source>
        <dbReference type="ARBA" id="ARBA00001917"/>
    </source>
</evidence>
<dbReference type="PROSITE" id="PS01136">
    <property type="entry name" value="UPF0034"/>
    <property type="match status" value="1"/>
</dbReference>
<dbReference type="EMBL" id="CANTFL010001148">
    <property type="protein sequence ID" value="CAI5732242.1"/>
    <property type="molecule type" value="Genomic_DNA"/>
</dbReference>
<sequence length="693" mass="77742">MEQHTAPSARAVETLTTRPPISPKATVRERRAGEAPVKKEFLKRKPAAPNALTSTEGVTEKDTKTEPVVKDGRDRVQKKRGGTFKKRPIDAEQDPADTLCRPMASGEGCKFGHDCKFSHDMNDYMKRKPKDLGERCPVFDAIGYCRYGVACRFANAHVEVVDGTYRNVKREGYVETQNHDVGNETNDLTHDLRMKLRKDTYDFQSKQQMKKMKKSGGRKPRQQRTEQESENVLTAEISQTGEESTTDKSHPSPEAVLPVLESAEGGNTDGASEDLRAEPAAESALVAERKPVNFKRKIYIAPLTTVGNLPFRRLMKQTGADITCGEMAMATNLLKAQQSEWALLRRHKSEDVFGVQLAGSYSDQMARVCELLARETDVDFVDINMGCPIDIVCRAGAGSALMTRPPRLLEVVSGALTGLELGARMRTGGTVNTPGLTVKLRTGWSDKQPTAHKLVPKLQAVRASQAYVNAAVVTADFKLRATQSVDAIMMHGRSRLQRYTKNADWDYIFQCSDSRIDSIDDSPLPQVPFVGGGDVLSYEEFDEHLQNGKLDTCMLARGALIKPWLPTEIKERRHWDISSSERFDLLKDFVRFGLEHWGSDQKGVNRTRRYLLEWQSFLCRYIPVGLLETLPQRINDRPSPYYGRDDLETLMASDQAVDWVKISEMLLGPAPNDFQFVPKHRANAYQSSVPNEW</sequence>
<evidence type="ECO:0000256" key="6">
    <source>
        <dbReference type="ARBA" id="ARBA00022694"/>
    </source>
</evidence>
<evidence type="ECO:0000256" key="13">
    <source>
        <dbReference type="ARBA" id="ARBA00023027"/>
    </source>
</evidence>
<dbReference type="GO" id="GO:0003723">
    <property type="term" value="F:RNA binding"/>
    <property type="evidence" value="ECO:0007669"/>
    <property type="project" value="TreeGrafter"/>
</dbReference>
<evidence type="ECO:0000259" key="21">
    <source>
        <dbReference type="PROSITE" id="PS50103"/>
    </source>
</evidence>
<dbReference type="PROSITE" id="PS50103">
    <property type="entry name" value="ZF_C3H1"/>
    <property type="match status" value="2"/>
</dbReference>
<keyword evidence="11" id="KW-0521">NADP</keyword>
<evidence type="ECO:0000256" key="19">
    <source>
        <dbReference type="RuleBase" id="RU291113"/>
    </source>
</evidence>
<keyword evidence="4 19" id="KW-0288">FMN</keyword>
<accession>A0AAV0U5H4</accession>
<evidence type="ECO:0000256" key="18">
    <source>
        <dbReference type="PROSITE-ProRule" id="PRU00723"/>
    </source>
</evidence>
<evidence type="ECO:0000256" key="7">
    <source>
        <dbReference type="ARBA" id="ARBA00022723"/>
    </source>
</evidence>
<gene>
    <name evidence="22" type="ORF">HBR001_LOCUS5454</name>
</gene>
<dbReference type="InterPro" id="IPR035587">
    <property type="entry name" value="DUS-like_FMN-bd"/>
</dbReference>
<dbReference type="GO" id="GO:0102265">
    <property type="term" value="F:tRNA-dihydrouridine47 synthase activity"/>
    <property type="evidence" value="ECO:0007669"/>
    <property type="project" value="UniProtKB-EC"/>
</dbReference>
<evidence type="ECO:0000256" key="5">
    <source>
        <dbReference type="ARBA" id="ARBA00022664"/>
    </source>
</evidence>
<evidence type="ECO:0000256" key="17">
    <source>
        <dbReference type="ARBA" id="ARBA00049513"/>
    </source>
</evidence>
<keyword evidence="8" id="KW-0677">Repeat</keyword>
<dbReference type="SUPFAM" id="SSF51395">
    <property type="entry name" value="FMN-linked oxidoreductases"/>
    <property type="match status" value="1"/>
</dbReference>
<dbReference type="GO" id="GO:0050660">
    <property type="term" value="F:flavin adenine dinucleotide binding"/>
    <property type="evidence" value="ECO:0007669"/>
    <property type="project" value="UniProtKB-UniRule"/>
</dbReference>
<evidence type="ECO:0000313" key="23">
    <source>
        <dbReference type="Proteomes" id="UP001162031"/>
    </source>
</evidence>
<feature type="domain" description="C3H1-type" evidence="21">
    <location>
        <begin position="94"/>
        <end position="122"/>
    </location>
</feature>
<reference evidence="22" key="1">
    <citation type="submission" date="2022-12" db="EMBL/GenBank/DDBJ databases">
        <authorList>
            <person name="Webb A."/>
        </authorList>
    </citation>
    <scope>NUCLEOTIDE SEQUENCE</scope>
    <source>
        <strain evidence="22">Hp1</strain>
    </source>
</reference>
<dbReference type="Pfam" id="PF25585">
    <property type="entry name" value="zf-CCCH_DUS3L"/>
    <property type="match status" value="1"/>
</dbReference>
<proteinExistence type="inferred from homology"/>
<dbReference type="AlphaFoldDB" id="A0AAV0U5H4"/>
<evidence type="ECO:0000256" key="20">
    <source>
        <dbReference type="SAM" id="MobiDB-lite"/>
    </source>
</evidence>
<keyword evidence="3 19" id="KW-0285">Flavoprotein</keyword>
<evidence type="ECO:0000256" key="12">
    <source>
        <dbReference type="ARBA" id="ARBA00023002"/>
    </source>
</evidence>
<evidence type="ECO:0000256" key="15">
    <source>
        <dbReference type="ARBA" id="ARBA00048342"/>
    </source>
</evidence>
<dbReference type="InterPro" id="IPR013785">
    <property type="entry name" value="Aldolase_TIM"/>
</dbReference>
<organism evidence="22 23">
    <name type="scientific">Hyaloperonospora brassicae</name>
    <name type="common">Brassica downy mildew</name>
    <name type="synonym">Peronospora brassicae</name>
    <dbReference type="NCBI Taxonomy" id="162125"/>
    <lineage>
        <taxon>Eukaryota</taxon>
        <taxon>Sar</taxon>
        <taxon>Stramenopiles</taxon>
        <taxon>Oomycota</taxon>
        <taxon>Peronosporomycetes</taxon>
        <taxon>Peronosporales</taxon>
        <taxon>Peronosporaceae</taxon>
        <taxon>Hyaloperonospora</taxon>
    </lineage>
</organism>
<feature type="zinc finger region" description="C3H1-type" evidence="18">
    <location>
        <begin position="135"/>
        <end position="160"/>
    </location>
</feature>
<evidence type="ECO:0000256" key="16">
    <source>
        <dbReference type="ARBA" id="ARBA00049447"/>
    </source>
</evidence>
<evidence type="ECO:0000313" key="22">
    <source>
        <dbReference type="EMBL" id="CAI5732242.1"/>
    </source>
</evidence>
<dbReference type="SUPFAM" id="SSF90229">
    <property type="entry name" value="CCCH zinc finger"/>
    <property type="match status" value="1"/>
</dbReference>
<dbReference type="InterPro" id="IPR036855">
    <property type="entry name" value="Znf_CCCH_sf"/>
</dbReference>
<dbReference type="InterPro" id="IPR018517">
    <property type="entry name" value="tRNA_hU_synthase_CS"/>
</dbReference>
<evidence type="ECO:0000256" key="2">
    <source>
        <dbReference type="ARBA" id="ARBA00012376"/>
    </source>
</evidence>
<keyword evidence="10 18" id="KW-0862">Zinc</keyword>
<evidence type="ECO:0000256" key="3">
    <source>
        <dbReference type="ARBA" id="ARBA00022630"/>
    </source>
</evidence>
<comment type="cofactor">
    <cofactor evidence="1 19">
        <name>FMN</name>
        <dbReference type="ChEBI" id="CHEBI:58210"/>
    </cofactor>
</comment>
<dbReference type="Gene3D" id="4.10.1000.10">
    <property type="entry name" value="Zinc finger, CCCH-type"/>
    <property type="match status" value="1"/>
</dbReference>
<dbReference type="FunFam" id="3.20.20.70:FF:000067">
    <property type="entry name" value="tRNA-dihydrouridine(47) synthase [NAD(P)(+)]"/>
    <property type="match status" value="1"/>
</dbReference>
<comment type="similarity">
    <text evidence="19">Belongs to the dus family. Dus3 subfamily.</text>
</comment>
<dbReference type="CDD" id="cd02801">
    <property type="entry name" value="DUS_like_FMN"/>
    <property type="match status" value="1"/>
</dbReference>
<dbReference type="Proteomes" id="UP001162031">
    <property type="component" value="Unassembled WGS sequence"/>
</dbReference>
<dbReference type="SMART" id="SM00356">
    <property type="entry name" value="ZnF_C3H1"/>
    <property type="match status" value="2"/>
</dbReference>
<feature type="region of interest" description="Disordered" evidence="20">
    <location>
        <begin position="202"/>
        <end position="253"/>
    </location>
</feature>
<comment type="catalytic activity">
    <reaction evidence="14">
        <text>5,6-dihydrouridine(47) in tRNA + NAD(+) = uridine(47) in tRNA + NADH + H(+)</text>
        <dbReference type="Rhea" id="RHEA:53364"/>
        <dbReference type="Rhea" id="RHEA-COMP:13539"/>
        <dbReference type="Rhea" id="RHEA-COMP:13540"/>
        <dbReference type="ChEBI" id="CHEBI:15378"/>
        <dbReference type="ChEBI" id="CHEBI:57540"/>
        <dbReference type="ChEBI" id="CHEBI:57945"/>
        <dbReference type="ChEBI" id="CHEBI:65315"/>
        <dbReference type="ChEBI" id="CHEBI:74443"/>
        <dbReference type="EC" id="1.3.1.89"/>
    </reaction>
    <physiologicalReaction direction="right-to-left" evidence="14">
        <dbReference type="Rhea" id="RHEA:53366"/>
    </physiologicalReaction>
</comment>
<comment type="catalytic activity">
    <reaction evidence="16">
        <text>a 5,6-dihydrouridine in mRNA + NADP(+) = a uridine in mRNA + NADPH + H(+)</text>
        <dbReference type="Rhea" id="RHEA:69855"/>
        <dbReference type="Rhea" id="RHEA-COMP:14658"/>
        <dbReference type="Rhea" id="RHEA-COMP:17789"/>
        <dbReference type="ChEBI" id="CHEBI:15378"/>
        <dbReference type="ChEBI" id="CHEBI:57783"/>
        <dbReference type="ChEBI" id="CHEBI:58349"/>
        <dbReference type="ChEBI" id="CHEBI:65315"/>
        <dbReference type="ChEBI" id="CHEBI:74443"/>
    </reaction>
    <physiologicalReaction direction="right-to-left" evidence="16">
        <dbReference type="Rhea" id="RHEA:69857"/>
    </physiologicalReaction>
</comment>
<feature type="compositionally biased region" description="Polar residues" evidence="20">
    <location>
        <begin position="230"/>
        <end position="243"/>
    </location>
</feature>
<evidence type="ECO:0000256" key="9">
    <source>
        <dbReference type="ARBA" id="ARBA00022771"/>
    </source>
</evidence>
<keyword evidence="7 18" id="KW-0479">Metal-binding</keyword>
<feature type="compositionally biased region" description="Basic residues" evidence="20">
    <location>
        <begin position="208"/>
        <end position="222"/>
    </location>
</feature>
<evidence type="ECO:0000256" key="10">
    <source>
        <dbReference type="ARBA" id="ARBA00022833"/>
    </source>
</evidence>
<keyword evidence="6 19" id="KW-0819">tRNA processing</keyword>
<keyword evidence="23" id="KW-1185">Reference proteome</keyword>
<comment type="caution">
    <text evidence="22">The sequence shown here is derived from an EMBL/GenBank/DDBJ whole genome shotgun (WGS) entry which is preliminary data.</text>
</comment>
<name>A0AAV0U5H4_HYABA</name>
<feature type="compositionally biased region" description="Basic and acidic residues" evidence="20">
    <location>
        <begin position="58"/>
        <end position="75"/>
    </location>
</feature>
<keyword evidence="12 19" id="KW-0560">Oxidoreductase</keyword>
<comment type="catalytic activity">
    <reaction evidence="15">
        <text>a 5,6-dihydrouridine in mRNA + NAD(+) = a uridine in mRNA + NADH + H(+)</text>
        <dbReference type="Rhea" id="RHEA:69851"/>
        <dbReference type="Rhea" id="RHEA-COMP:14658"/>
        <dbReference type="Rhea" id="RHEA-COMP:17789"/>
        <dbReference type="ChEBI" id="CHEBI:15378"/>
        <dbReference type="ChEBI" id="CHEBI:57540"/>
        <dbReference type="ChEBI" id="CHEBI:57945"/>
        <dbReference type="ChEBI" id="CHEBI:65315"/>
        <dbReference type="ChEBI" id="CHEBI:74443"/>
    </reaction>
    <physiologicalReaction direction="right-to-left" evidence="15">
        <dbReference type="Rhea" id="RHEA:69853"/>
    </physiologicalReaction>
</comment>
<dbReference type="GO" id="GO:0008270">
    <property type="term" value="F:zinc ion binding"/>
    <property type="evidence" value="ECO:0007669"/>
    <property type="project" value="UniProtKB-KW"/>
</dbReference>
<dbReference type="Pfam" id="PF01207">
    <property type="entry name" value="Dus"/>
    <property type="match status" value="2"/>
</dbReference>
<keyword evidence="5" id="KW-0507">mRNA processing</keyword>
<evidence type="ECO:0000256" key="8">
    <source>
        <dbReference type="ARBA" id="ARBA00022737"/>
    </source>
</evidence>
<feature type="compositionally biased region" description="Basic and acidic residues" evidence="20">
    <location>
        <begin position="26"/>
        <end position="40"/>
    </location>
</feature>
<evidence type="ECO:0000256" key="11">
    <source>
        <dbReference type="ARBA" id="ARBA00022857"/>
    </source>
</evidence>
<dbReference type="Gene3D" id="3.20.20.70">
    <property type="entry name" value="Aldolase class I"/>
    <property type="match status" value="1"/>
</dbReference>
<keyword evidence="13" id="KW-0520">NAD</keyword>
<feature type="region of interest" description="Disordered" evidence="20">
    <location>
        <begin position="1"/>
        <end position="80"/>
    </location>
</feature>
<feature type="zinc finger region" description="C3H1-type" evidence="18">
    <location>
        <begin position="94"/>
        <end position="122"/>
    </location>
</feature>
<protein>
    <recommendedName>
        <fullName evidence="2 19">tRNA-dihydrouridine(47) synthase [NAD(P)(+)]</fullName>
        <ecNumber evidence="19">1.3.1.-</ecNumber>
    </recommendedName>
    <alternativeName>
        <fullName evidence="19">tRNA-dihydrouridine synthase 3</fullName>
    </alternativeName>
</protein>
<evidence type="ECO:0000256" key="4">
    <source>
        <dbReference type="ARBA" id="ARBA00022643"/>
    </source>
</evidence>
<comment type="catalytic activity">
    <reaction evidence="17">
        <text>5,6-dihydrouridine(47) in tRNA + NADP(+) = uridine(47) in tRNA + NADPH + H(+)</text>
        <dbReference type="Rhea" id="RHEA:53360"/>
        <dbReference type="Rhea" id="RHEA-COMP:13539"/>
        <dbReference type="Rhea" id="RHEA-COMP:13540"/>
        <dbReference type="ChEBI" id="CHEBI:15378"/>
        <dbReference type="ChEBI" id="CHEBI:57783"/>
        <dbReference type="ChEBI" id="CHEBI:58349"/>
        <dbReference type="ChEBI" id="CHEBI:65315"/>
        <dbReference type="ChEBI" id="CHEBI:74443"/>
        <dbReference type="EC" id="1.3.1.89"/>
    </reaction>
    <physiologicalReaction direction="right-to-left" evidence="17">
        <dbReference type="Rhea" id="RHEA:53362"/>
    </physiologicalReaction>
</comment>
<evidence type="ECO:0000256" key="14">
    <source>
        <dbReference type="ARBA" id="ARBA00048266"/>
    </source>
</evidence>
<keyword evidence="9 18" id="KW-0863">Zinc-finger</keyword>
<dbReference type="PANTHER" id="PTHR45846">
    <property type="entry name" value="TRNA-DIHYDROURIDINE(47) SYNTHASE [NAD(P)(+)]-LIKE"/>
    <property type="match status" value="1"/>
</dbReference>
<feature type="domain" description="C3H1-type" evidence="21">
    <location>
        <begin position="135"/>
        <end position="160"/>
    </location>
</feature>